<reference evidence="2" key="1">
    <citation type="submission" date="2017-11" db="EMBL/GenBank/DDBJ databases">
        <authorList>
            <person name="Watanabe M."/>
            <person name="Kojima H."/>
        </authorList>
    </citation>
    <scope>NUCLEOTIDE SEQUENCE [LARGE SCALE GENOMIC DNA]</scope>
    <source>
        <strain evidence="2">Tokyo 01</strain>
    </source>
</reference>
<gene>
    <name evidence="1" type="ORF">DENIS_1251</name>
</gene>
<organism evidence="1 2">
    <name type="scientific">Desulfonema ishimotonii</name>
    <dbReference type="NCBI Taxonomy" id="45657"/>
    <lineage>
        <taxon>Bacteria</taxon>
        <taxon>Pseudomonadati</taxon>
        <taxon>Thermodesulfobacteriota</taxon>
        <taxon>Desulfobacteria</taxon>
        <taxon>Desulfobacterales</taxon>
        <taxon>Desulfococcaceae</taxon>
        <taxon>Desulfonema</taxon>
    </lineage>
</organism>
<dbReference type="Proteomes" id="UP000288096">
    <property type="component" value="Unassembled WGS sequence"/>
</dbReference>
<sequence>MMQTLRIDIYKPGKNDPETRISIPLSSLNISEKLLPSKAKASLAREGIDVSELGVLFAKQGPKGTLIEIENANEKLVISID</sequence>
<evidence type="ECO:0000313" key="1">
    <source>
        <dbReference type="EMBL" id="GBC60300.1"/>
    </source>
</evidence>
<keyword evidence="2" id="KW-1185">Reference proteome</keyword>
<reference evidence="2" key="2">
    <citation type="submission" date="2019-01" db="EMBL/GenBank/DDBJ databases">
        <title>Genome sequence of Desulfonema ishimotonii strain Tokyo 01.</title>
        <authorList>
            <person name="Fukui M."/>
        </authorList>
    </citation>
    <scope>NUCLEOTIDE SEQUENCE [LARGE SCALE GENOMIC DNA]</scope>
    <source>
        <strain evidence="2">Tokyo 01</strain>
    </source>
</reference>
<name>A0A401FTM0_9BACT</name>
<proteinExistence type="predicted"/>
<dbReference type="EMBL" id="BEXT01000001">
    <property type="protein sequence ID" value="GBC60300.1"/>
    <property type="molecule type" value="Genomic_DNA"/>
</dbReference>
<dbReference type="RefSeq" id="WP_124327735.1">
    <property type="nucleotide sequence ID" value="NZ_BEXT01000001.1"/>
</dbReference>
<protein>
    <submittedName>
        <fullName evidence="1">Uncharacterized protein</fullName>
    </submittedName>
</protein>
<comment type="caution">
    <text evidence="1">The sequence shown here is derived from an EMBL/GenBank/DDBJ whole genome shotgun (WGS) entry which is preliminary data.</text>
</comment>
<dbReference type="AlphaFoldDB" id="A0A401FTM0"/>
<accession>A0A401FTM0</accession>
<evidence type="ECO:0000313" key="2">
    <source>
        <dbReference type="Proteomes" id="UP000288096"/>
    </source>
</evidence>